<evidence type="ECO:0000313" key="4">
    <source>
        <dbReference type="Proteomes" id="UP001596250"/>
    </source>
</evidence>
<proteinExistence type="predicted"/>
<dbReference type="RefSeq" id="WP_379896231.1">
    <property type="nucleotide sequence ID" value="NZ_CBCSCT010000006.1"/>
</dbReference>
<dbReference type="EMBL" id="JBHSQV010000184">
    <property type="protein sequence ID" value="MFC5988748.1"/>
    <property type="molecule type" value="Genomic_DNA"/>
</dbReference>
<keyword evidence="2" id="KW-1133">Transmembrane helix</keyword>
<protein>
    <submittedName>
        <fullName evidence="3">Cytochrome c oxidase subunit 2A</fullName>
    </submittedName>
</protein>
<evidence type="ECO:0000256" key="1">
    <source>
        <dbReference type="SAM" id="MobiDB-lite"/>
    </source>
</evidence>
<dbReference type="Proteomes" id="UP001596250">
    <property type="component" value="Unassembled WGS sequence"/>
</dbReference>
<accession>A0ABW1IUL7</accession>
<keyword evidence="2" id="KW-0472">Membrane</keyword>
<sequence length="59" mass="6717">MTELKTERDRQSQAAMEPKKQIETEEPSLKGTFVSVMLLGGFLILSWVLVFMLFIARNG</sequence>
<feature type="transmembrane region" description="Helical" evidence="2">
    <location>
        <begin position="33"/>
        <end position="56"/>
    </location>
</feature>
<reference evidence="4" key="1">
    <citation type="journal article" date="2019" name="Int. J. Syst. Evol. Microbiol.">
        <title>The Global Catalogue of Microorganisms (GCM) 10K type strain sequencing project: providing services to taxonomists for standard genome sequencing and annotation.</title>
        <authorList>
            <consortium name="The Broad Institute Genomics Platform"/>
            <consortium name="The Broad Institute Genome Sequencing Center for Infectious Disease"/>
            <person name="Wu L."/>
            <person name="Ma J."/>
        </authorList>
    </citation>
    <scope>NUCLEOTIDE SEQUENCE [LARGE SCALE GENOMIC DNA]</scope>
    <source>
        <strain evidence="4">CCM 8749</strain>
    </source>
</reference>
<feature type="region of interest" description="Disordered" evidence="1">
    <location>
        <begin position="1"/>
        <end position="23"/>
    </location>
</feature>
<evidence type="ECO:0000256" key="2">
    <source>
        <dbReference type="SAM" id="Phobius"/>
    </source>
</evidence>
<keyword evidence="4" id="KW-1185">Reference proteome</keyword>
<name>A0ABW1IUL7_9BACL</name>
<organism evidence="3 4">
    <name type="scientific">Marinicrinis lubricantis</name>
    <dbReference type="NCBI Taxonomy" id="2086470"/>
    <lineage>
        <taxon>Bacteria</taxon>
        <taxon>Bacillati</taxon>
        <taxon>Bacillota</taxon>
        <taxon>Bacilli</taxon>
        <taxon>Bacillales</taxon>
        <taxon>Paenibacillaceae</taxon>
    </lineage>
</organism>
<evidence type="ECO:0000313" key="3">
    <source>
        <dbReference type="EMBL" id="MFC5988748.1"/>
    </source>
</evidence>
<keyword evidence="2" id="KW-0812">Transmembrane</keyword>
<gene>
    <name evidence="3" type="ORF">ACFPXP_20280</name>
</gene>
<comment type="caution">
    <text evidence="3">The sequence shown here is derived from an EMBL/GenBank/DDBJ whole genome shotgun (WGS) entry which is preliminary data.</text>
</comment>